<comment type="caution">
    <text evidence="2">The sequence shown here is derived from an EMBL/GenBank/DDBJ whole genome shotgun (WGS) entry which is preliminary data.</text>
</comment>
<gene>
    <name evidence="2" type="ORF">EV655_108124</name>
</gene>
<evidence type="ECO:0000313" key="3">
    <source>
        <dbReference type="Proteomes" id="UP000295142"/>
    </source>
</evidence>
<protein>
    <submittedName>
        <fullName evidence="2">Uncharacterized protein</fullName>
    </submittedName>
</protein>
<keyword evidence="3" id="KW-1185">Reference proteome</keyword>
<dbReference type="AlphaFoldDB" id="A0A4R2KBP3"/>
<reference evidence="2 3" key="1">
    <citation type="submission" date="2019-03" db="EMBL/GenBank/DDBJ databases">
        <title>Genomic Encyclopedia of Type Strains, Phase IV (KMG-IV): sequencing the most valuable type-strain genomes for metagenomic binning, comparative biology and taxonomic classification.</title>
        <authorList>
            <person name="Goeker M."/>
        </authorList>
    </citation>
    <scope>NUCLEOTIDE SEQUENCE [LARGE SCALE GENOMIC DNA]</scope>
    <source>
        <strain evidence="2 3">DSM 4868</strain>
    </source>
</reference>
<keyword evidence="1" id="KW-1133">Transmembrane helix</keyword>
<evidence type="ECO:0000313" key="2">
    <source>
        <dbReference type="EMBL" id="TCO70883.1"/>
    </source>
</evidence>
<name>A0A4R2KBP3_9RHOB</name>
<sequence>MGVHAPPPKPTIAGGIWLALVVTVPLAGLLGGYELIRWLVG</sequence>
<keyword evidence="1" id="KW-0472">Membrane</keyword>
<dbReference type="Proteomes" id="UP000295142">
    <property type="component" value="Unassembled WGS sequence"/>
</dbReference>
<evidence type="ECO:0000256" key="1">
    <source>
        <dbReference type="SAM" id="Phobius"/>
    </source>
</evidence>
<dbReference type="EMBL" id="SLWW01000008">
    <property type="protein sequence ID" value="TCO70883.1"/>
    <property type="molecule type" value="Genomic_DNA"/>
</dbReference>
<keyword evidence="1" id="KW-0812">Transmembrane</keyword>
<proteinExistence type="predicted"/>
<feature type="transmembrane region" description="Helical" evidence="1">
    <location>
        <begin position="12"/>
        <end position="36"/>
    </location>
</feature>
<organism evidence="2 3">
    <name type="scientific">Rhodovulum euryhalinum</name>
    <dbReference type="NCBI Taxonomy" id="35805"/>
    <lineage>
        <taxon>Bacteria</taxon>
        <taxon>Pseudomonadati</taxon>
        <taxon>Pseudomonadota</taxon>
        <taxon>Alphaproteobacteria</taxon>
        <taxon>Rhodobacterales</taxon>
        <taxon>Paracoccaceae</taxon>
        <taxon>Rhodovulum</taxon>
    </lineage>
</organism>
<accession>A0A4R2KBP3</accession>